<evidence type="ECO:0000313" key="2">
    <source>
        <dbReference type="EMBL" id="REK71389.1"/>
    </source>
</evidence>
<evidence type="ECO:0000313" key="3">
    <source>
        <dbReference type="Proteomes" id="UP000261905"/>
    </source>
</evidence>
<dbReference type="EMBL" id="QUBQ01000005">
    <property type="protein sequence ID" value="REK71389.1"/>
    <property type="molecule type" value="Genomic_DNA"/>
</dbReference>
<gene>
    <name evidence="2" type="ORF">DX130_20505</name>
</gene>
<name>A0A371P658_9BACL</name>
<comment type="caution">
    <text evidence="2">The sequence shown here is derived from an EMBL/GenBank/DDBJ whole genome shotgun (WGS) entry which is preliminary data.</text>
</comment>
<evidence type="ECO:0008006" key="4">
    <source>
        <dbReference type="Google" id="ProtNLM"/>
    </source>
</evidence>
<feature type="chain" id="PRO_5038390503" description="Copper amine oxidase-like N-terminal domain-containing protein" evidence="1">
    <location>
        <begin position="22"/>
        <end position="133"/>
    </location>
</feature>
<dbReference type="Proteomes" id="UP000261905">
    <property type="component" value="Unassembled WGS sequence"/>
</dbReference>
<sequence>MKLSIQSAILMLLAAATLYGALSSPPAPEHTPVTALALSTSAPSAIHLASTHGSAYQPLLELVDQYDGQLTYNRETDTIDLTVNGSPFSLLLGSGSVLQNSYEYPGDYYTENGLIYMNADQFKKLAAFSMFHS</sequence>
<keyword evidence="1" id="KW-0732">Signal</keyword>
<evidence type="ECO:0000256" key="1">
    <source>
        <dbReference type="SAM" id="SignalP"/>
    </source>
</evidence>
<dbReference type="RefSeq" id="WP_116048577.1">
    <property type="nucleotide sequence ID" value="NZ_QUBQ01000005.1"/>
</dbReference>
<dbReference type="AlphaFoldDB" id="A0A371P658"/>
<feature type="signal peptide" evidence="1">
    <location>
        <begin position="1"/>
        <end position="21"/>
    </location>
</feature>
<dbReference type="OrthoDB" id="2623454at2"/>
<reference evidence="2 3" key="1">
    <citation type="submission" date="2018-08" db="EMBL/GenBank/DDBJ databases">
        <title>Paenibacillus sp. M4BSY-1, whole genome shotgun sequence.</title>
        <authorList>
            <person name="Tuo L."/>
        </authorList>
    </citation>
    <scope>NUCLEOTIDE SEQUENCE [LARGE SCALE GENOMIC DNA]</scope>
    <source>
        <strain evidence="2 3">M4BSY-1</strain>
    </source>
</reference>
<keyword evidence="3" id="KW-1185">Reference proteome</keyword>
<proteinExistence type="predicted"/>
<accession>A0A371P658</accession>
<protein>
    <recommendedName>
        <fullName evidence="4">Copper amine oxidase-like N-terminal domain-containing protein</fullName>
    </recommendedName>
</protein>
<organism evidence="2 3">
    <name type="scientific">Paenibacillus paeoniae</name>
    <dbReference type="NCBI Taxonomy" id="2292705"/>
    <lineage>
        <taxon>Bacteria</taxon>
        <taxon>Bacillati</taxon>
        <taxon>Bacillota</taxon>
        <taxon>Bacilli</taxon>
        <taxon>Bacillales</taxon>
        <taxon>Paenibacillaceae</taxon>
        <taxon>Paenibacillus</taxon>
    </lineage>
</organism>